<reference evidence="5" key="4">
    <citation type="journal article" date="2005" name="PLoS Biol.">
        <title>The genomes of Oryza sativa: a history of duplications.</title>
        <authorList>
            <person name="Yu J."/>
            <person name="Wang J."/>
            <person name="Lin W."/>
            <person name="Li S."/>
            <person name="Li H."/>
            <person name="Zhou J."/>
            <person name="Ni P."/>
            <person name="Dong W."/>
            <person name="Hu S."/>
            <person name="Zeng C."/>
            <person name="Zhang J."/>
            <person name="Zhang Y."/>
            <person name="Li R."/>
            <person name="Xu Z."/>
            <person name="Li S."/>
            <person name="Li X."/>
            <person name="Zheng H."/>
            <person name="Cong L."/>
            <person name="Lin L."/>
            <person name="Yin J."/>
            <person name="Geng J."/>
            <person name="Li G."/>
            <person name="Shi J."/>
            <person name="Liu J."/>
            <person name="Lv H."/>
            <person name="Li J."/>
            <person name="Wang J."/>
            <person name="Deng Y."/>
            <person name="Ran L."/>
            <person name="Shi X."/>
            <person name="Wang X."/>
            <person name="Wu Q."/>
            <person name="Li C."/>
            <person name="Ren X."/>
            <person name="Wang J."/>
            <person name="Wang X."/>
            <person name="Li D."/>
            <person name="Liu D."/>
            <person name="Zhang X."/>
            <person name="Ji Z."/>
            <person name="Zhao W."/>
            <person name="Sun Y."/>
            <person name="Zhang Z."/>
            <person name="Bao J."/>
            <person name="Han Y."/>
            <person name="Dong L."/>
            <person name="Ji J."/>
            <person name="Chen P."/>
            <person name="Wu S."/>
            <person name="Liu J."/>
            <person name="Xiao Y."/>
            <person name="Bu D."/>
            <person name="Tan J."/>
            <person name="Yang L."/>
            <person name="Ye C."/>
            <person name="Zhang J."/>
            <person name="Xu J."/>
            <person name="Zhou Y."/>
            <person name="Yu Y."/>
            <person name="Zhang B."/>
            <person name="Zhuang S."/>
            <person name="Wei H."/>
            <person name="Liu B."/>
            <person name="Lei M."/>
            <person name="Yu H."/>
            <person name="Li Y."/>
            <person name="Xu H."/>
            <person name="Wei S."/>
            <person name="He X."/>
            <person name="Fang L."/>
            <person name="Zhang Z."/>
            <person name="Zhang Y."/>
            <person name="Huang X."/>
            <person name="Su Z."/>
            <person name="Tong W."/>
            <person name="Li J."/>
            <person name="Tong Z."/>
            <person name="Li S."/>
            <person name="Ye J."/>
            <person name="Wang L."/>
            <person name="Fang L."/>
            <person name="Lei T."/>
            <person name="Chen C."/>
            <person name="Chen H."/>
            <person name="Xu Z."/>
            <person name="Li H."/>
            <person name="Huang H."/>
            <person name="Zhang F."/>
            <person name="Xu H."/>
            <person name="Li N."/>
            <person name="Zhao C."/>
            <person name="Li S."/>
            <person name="Dong L."/>
            <person name="Huang Y."/>
            <person name="Li L."/>
            <person name="Xi Y."/>
            <person name="Qi Q."/>
            <person name="Li W."/>
            <person name="Zhang B."/>
            <person name="Hu W."/>
            <person name="Zhang Y."/>
            <person name="Tian X."/>
            <person name="Jiao Y."/>
            <person name="Liang X."/>
            <person name="Jin J."/>
            <person name="Gao L."/>
            <person name="Zheng W."/>
            <person name="Hao B."/>
            <person name="Liu S."/>
            <person name="Wang W."/>
            <person name="Yuan L."/>
            <person name="Cao M."/>
            <person name="McDermott J."/>
            <person name="Samudrala R."/>
            <person name="Wang J."/>
            <person name="Wong G.K."/>
            <person name="Yang H."/>
        </authorList>
    </citation>
    <scope>NUCLEOTIDE SEQUENCE [LARGE SCALE GENOMIC DNA]</scope>
</reference>
<name>B9FSR4_ORYSJ</name>
<reference evidence="4" key="7">
    <citation type="journal article" date="2008" name="Nucleic Acids Res.">
        <title>The Rice Annotation Project Database (RAP-DB): 2008 update.</title>
        <authorList>
            <consortium name="The Rice Annotation Project (RAP)"/>
            <person name="Tanaka T."/>
            <person name="Antonio B.A."/>
            <person name="Kikuchi S."/>
            <person name="Matsumoto T."/>
            <person name="Nagamura Y."/>
            <person name="Numa H."/>
            <person name="Sakai H."/>
            <person name="Wu J."/>
            <person name="Itoh T."/>
            <person name="Sasaki T."/>
            <person name="Aono R."/>
            <person name="Fujii Y."/>
            <person name="Habara T."/>
            <person name="Harada E."/>
            <person name="Kanno M."/>
            <person name="Kawahara Y."/>
            <person name="Kawashima H."/>
            <person name="Kubooka H."/>
            <person name="Matsuya A."/>
            <person name="Nakaoka H."/>
            <person name="Saichi N."/>
            <person name="Sanbonmatsu R."/>
            <person name="Sato Y."/>
            <person name="Shinso Y."/>
            <person name="Suzuki M."/>
            <person name="Takeda J."/>
            <person name="Tanino M."/>
            <person name="Todokoro F."/>
            <person name="Yamaguchi K."/>
            <person name="Yamamoto N."/>
            <person name="Yamasaki C."/>
            <person name="Imanishi T."/>
            <person name="Okido T."/>
            <person name="Tada M."/>
            <person name="Ikeo K."/>
            <person name="Tateno Y."/>
            <person name="Gojobori T."/>
            <person name="Lin Y.C."/>
            <person name="Wei F.J."/>
            <person name="Hsing Y.I."/>
            <person name="Zhao Q."/>
            <person name="Han B."/>
            <person name="Kramer M.R."/>
            <person name="McCombie R.W."/>
            <person name="Lonsdale D."/>
            <person name="O'Donovan C.C."/>
            <person name="Whitfield E.J."/>
            <person name="Apweiler R."/>
            <person name="Koyanagi K.O."/>
            <person name="Khurana J.P."/>
            <person name="Raghuvanshi S."/>
            <person name="Singh N.K."/>
            <person name="Tyagi A.K."/>
            <person name="Haberer G."/>
            <person name="Fujisawa M."/>
            <person name="Hosokawa S."/>
            <person name="Ito Y."/>
            <person name="Ikawa H."/>
            <person name="Shibata M."/>
            <person name="Yamamoto M."/>
            <person name="Bruskiewich R.M."/>
            <person name="Hoen D.R."/>
            <person name="Bureau TE."/>
            <person name="Namiki N."/>
            <person name="Ohyanagi H."/>
            <person name="Sakai Y."/>
            <person name="Nobushima S."/>
            <person name="Sakata K."/>
            <person name="Barrero R.A."/>
            <person name="Sato Y."/>
            <person name="Souvorov A."/>
            <person name="Smith-White B."/>
            <person name="Tatusova T."/>
            <person name="An S."/>
            <person name="An G."/>
            <person name="OOta S."/>
            <person name="Fuks G."/>
            <person name="Messing J."/>
            <person name="Christie K.R."/>
            <person name="Lieberherr D."/>
            <person name="Kim H."/>
            <person name="Zuccolo A."/>
            <person name="Wing R.A."/>
            <person name="Nobuta K."/>
            <person name="Green P.J."/>
            <person name="Lu C."/>
            <person name="Meyers BC."/>
            <person name="Chaparro C."/>
            <person name="Piegu B."/>
            <person name="Panaud O."/>
            <person name="Echeverria M."/>
        </authorList>
    </citation>
    <scope>NUCLEOTIDE SEQUENCE</scope>
</reference>
<accession>Q5VN04</accession>
<dbReference type="EMBL" id="AP005695">
    <property type="protein sequence ID" value="BAD69122.1"/>
    <property type="molecule type" value="Genomic_DNA"/>
</dbReference>
<evidence type="ECO:0000256" key="1">
    <source>
        <dbReference type="SAM" id="MobiDB-lite"/>
    </source>
</evidence>
<evidence type="ECO:0000313" key="3">
    <source>
        <dbReference type="EMBL" id="BAD69186.1"/>
    </source>
</evidence>
<proteinExistence type="predicted"/>
<feature type="compositionally biased region" description="Basic and acidic residues" evidence="1">
    <location>
        <begin position="47"/>
        <end position="60"/>
    </location>
</feature>
<reference evidence="4" key="6">
    <citation type="journal article" date="2007" name="Genome Res.">
        <title>Curated Genome Annotation of Oryza sativa ssp. japonica and Comparative Genome Analysis with Arabidopsis thaliana.</title>
        <authorList>
            <consortium name="The Rice Annotation Project (RAP)"/>
            <person name="Itoh T."/>
            <person name="Tanaka T."/>
            <person name="Barrero R.A."/>
            <person name="Yamasaki C."/>
            <person name="Fujii Y."/>
            <person name="Hilton P.B."/>
            <person name="Antonio B.A."/>
            <person name="Aono H."/>
            <person name="Apweiler R."/>
            <person name="Bruskiewich R."/>
            <person name="Bureau T."/>
            <person name="Burr F."/>
            <person name="Costa de Oliveira A."/>
            <person name="Fuks G."/>
            <person name="Habara T."/>
            <person name="Haberer G."/>
            <person name="Han B."/>
            <person name="Harada E."/>
            <person name="Hiraki A.T."/>
            <person name="Hirochika H."/>
            <person name="Hoen D."/>
            <person name="Hokari H."/>
            <person name="Hosokawa S."/>
            <person name="Hsing Y."/>
            <person name="Ikawa H."/>
            <person name="Ikeo K."/>
            <person name="Imanishi T."/>
            <person name="Ito Y."/>
            <person name="Jaiswal P."/>
            <person name="Kanno M."/>
            <person name="Kawahara Y."/>
            <person name="Kawamura T."/>
            <person name="Kawashima H."/>
            <person name="Khurana J.P."/>
            <person name="Kikuchi S."/>
            <person name="Komatsu S."/>
            <person name="Koyanagi K.O."/>
            <person name="Kubooka H."/>
            <person name="Lieberherr D."/>
            <person name="Lin Y.C."/>
            <person name="Lonsdale D."/>
            <person name="Matsumoto T."/>
            <person name="Matsuya A."/>
            <person name="McCombie W.R."/>
            <person name="Messing J."/>
            <person name="Miyao A."/>
            <person name="Mulder N."/>
            <person name="Nagamura Y."/>
            <person name="Nam J."/>
            <person name="Namiki N."/>
            <person name="Numa H."/>
            <person name="Nurimoto S."/>
            <person name="O'donovan C."/>
            <person name="Ohyanagi H."/>
            <person name="Okido T."/>
            <person name="Oota S."/>
            <person name="Osato N."/>
            <person name="Palmer L.E."/>
            <person name="Quetier F."/>
            <person name="Raghuvanshi S."/>
            <person name="Saichi N."/>
            <person name="Sakai H."/>
            <person name="Sakai Y."/>
            <person name="Sakata K."/>
            <person name="Sakurai T."/>
            <person name="Sato F."/>
            <person name="Sato Y."/>
            <person name="Schoof H."/>
            <person name="Seki M."/>
            <person name="Shibata M."/>
            <person name="Shimizu Y."/>
            <person name="Shinozaki K."/>
            <person name="Shinso Y."/>
            <person name="Singh N.K."/>
            <person name="Smith-White B."/>
            <person name="Takeda J."/>
            <person name="Tanino M."/>
            <person name="Tatusova T."/>
            <person name="Thongjuea S."/>
            <person name="Todokoro F."/>
            <person name="Tsugane M."/>
            <person name="Tyagi A.K."/>
            <person name="Vanavichit A."/>
            <person name="Wang A."/>
            <person name="Wing R.A."/>
            <person name="Yamaguchi K."/>
            <person name="Yamamoto M."/>
            <person name="Yamamoto N."/>
            <person name="Yu Y."/>
            <person name="Zhang H."/>
            <person name="Zhao Q."/>
            <person name="Higo K."/>
            <person name="Burr B."/>
            <person name="Gojobori T."/>
            <person name="Sasaki T."/>
        </authorList>
    </citation>
    <scope>NUCLEOTIDE SEQUENCE</scope>
</reference>
<dbReference type="EMBL" id="AP005822">
    <property type="protein sequence ID" value="BAD69186.1"/>
    <property type="molecule type" value="Genomic_DNA"/>
</dbReference>
<evidence type="ECO:0000313" key="6">
    <source>
        <dbReference type="Proteomes" id="UP000000763"/>
    </source>
</evidence>
<reference evidence="3" key="2">
    <citation type="submission" date="2002-10" db="EMBL/GenBank/DDBJ databases">
        <title>Oryza sativa nipponbare(GA3) genomic DNA, chromosome 6, PAC clone:P0456E06.</title>
        <authorList>
            <person name="Sasaki T."/>
            <person name="Matsumoto T."/>
            <person name="Katayose Y."/>
        </authorList>
    </citation>
    <scope>NUCLEOTIDE SEQUENCE</scope>
</reference>
<reference evidence="2" key="1">
    <citation type="submission" date="2002-09" db="EMBL/GenBank/DDBJ databases">
        <title>Oryza sativa nipponbare(GA3) genomic DNA, chromosome 6, BAC clone:OSJNBa0063H02.</title>
        <authorList>
            <person name="Sasaki T."/>
            <person name="Matsumoto T."/>
            <person name="Katayose Y."/>
        </authorList>
    </citation>
    <scope>NUCLEOTIDE SEQUENCE</scope>
</reference>
<reference evidence="5" key="9">
    <citation type="submission" date="2008-12" db="EMBL/GenBank/DDBJ databases">
        <title>Improved gene annotation of the rice (Oryza sativa) genomes.</title>
        <authorList>
            <person name="Wang J."/>
            <person name="Li R."/>
            <person name="Fan W."/>
            <person name="Huang Q."/>
            <person name="Zhang J."/>
            <person name="Zhou Y."/>
            <person name="Hu Y."/>
            <person name="Zi S."/>
            <person name="Li J."/>
            <person name="Ni P."/>
            <person name="Zheng H."/>
            <person name="Zhang Y."/>
            <person name="Zhao M."/>
            <person name="Hao Q."/>
            <person name="McDermott J."/>
            <person name="Samudrala R."/>
            <person name="Kristiansen K."/>
            <person name="Wong G.K.-S."/>
        </authorList>
    </citation>
    <scope>NUCLEOTIDE SEQUENCE</scope>
</reference>
<feature type="region of interest" description="Disordered" evidence="1">
    <location>
        <begin position="23"/>
        <end position="60"/>
    </location>
</feature>
<dbReference type="Proteomes" id="UP000000763">
    <property type="component" value="Chromosome 6"/>
</dbReference>
<evidence type="ECO:0000313" key="4">
    <source>
        <dbReference type="EMBL" id="BAH93441.1"/>
    </source>
</evidence>
<sequence length="60" mass="6770">MNSLLLVTSAVARLNSLAKLLWNQDSTKPQRRSSKHEQARLSSAQADKLEHDGRRDGRAR</sequence>
<protein>
    <submittedName>
        <fullName evidence="4">Os06g0280900 protein</fullName>
    </submittedName>
</protein>
<accession>B9FSR4</accession>
<reference evidence="4" key="11">
    <citation type="submission" date="2012-08" db="EMBL/GenBank/DDBJ databases">
        <title>The Second Rice Annotation Project Meeting (RAP2).</title>
        <authorList>
            <consortium name="The Rice Annotation Project (RAP)"/>
        </authorList>
    </citation>
    <scope>NUCLEOTIDE SEQUENCE</scope>
</reference>
<reference evidence="4" key="10">
    <citation type="submission" date="2012-08" db="EMBL/GenBank/DDBJ databases">
        <title>Oryza sativa nipponbare(GA3) genomic DNA, chromosome 6.</title>
        <authorList>
            <consortium name="IRGSP(International Rice Genome Sequencing Project)"/>
        </authorList>
    </citation>
    <scope>NUCLEOTIDE SEQUENCE</scope>
</reference>
<evidence type="ECO:0000313" key="2">
    <source>
        <dbReference type="EMBL" id="BAD69122.1"/>
    </source>
</evidence>
<reference evidence="6" key="8">
    <citation type="journal article" date="2008" name="Nucleic Acids Res.">
        <title>The rice annotation project database (RAP-DB): 2008 update.</title>
        <authorList>
            <consortium name="The rice annotation project (RAP)"/>
        </authorList>
    </citation>
    <scope>GENOME REANNOTATION</scope>
    <source>
        <strain evidence="6">cv. Nipponbare</strain>
    </source>
</reference>
<dbReference type="EMBL" id="AP008212">
    <property type="protein sequence ID" value="BAH93441.1"/>
    <property type="molecule type" value="Genomic_DNA"/>
</dbReference>
<dbReference type="AlphaFoldDB" id="B9FSR4"/>
<dbReference type="Proteomes" id="UP000007752">
    <property type="component" value="Chromosome 6"/>
</dbReference>
<dbReference type="KEGG" id="dosa:Os06g0280900"/>
<organism evidence="3 6">
    <name type="scientific">Oryza sativa subsp. japonica</name>
    <name type="common">Rice</name>
    <dbReference type="NCBI Taxonomy" id="39947"/>
    <lineage>
        <taxon>Eukaryota</taxon>
        <taxon>Viridiplantae</taxon>
        <taxon>Streptophyta</taxon>
        <taxon>Embryophyta</taxon>
        <taxon>Tracheophyta</taxon>
        <taxon>Spermatophyta</taxon>
        <taxon>Magnoliopsida</taxon>
        <taxon>Liliopsida</taxon>
        <taxon>Poales</taxon>
        <taxon>Poaceae</taxon>
        <taxon>BOP clade</taxon>
        <taxon>Oryzoideae</taxon>
        <taxon>Oryzeae</taxon>
        <taxon>Oryzinae</taxon>
        <taxon>Oryza</taxon>
        <taxon>Oryza sativa</taxon>
    </lineage>
</organism>
<reference evidence="4 6" key="3">
    <citation type="journal article" date="2005" name="Nature">
        <title>The map-based sequence of the rice genome.</title>
        <authorList>
            <consortium name="International rice genome sequencing project (IRGSP)"/>
            <person name="Matsumoto T."/>
            <person name="Wu J."/>
            <person name="Kanamori H."/>
            <person name="Katayose Y."/>
            <person name="Fujisawa M."/>
            <person name="Namiki N."/>
            <person name="Mizuno H."/>
            <person name="Yamamoto K."/>
            <person name="Antonio B.A."/>
            <person name="Baba T."/>
            <person name="Sakata K."/>
            <person name="Nagamura Y."/>
            <person name="Aoki H."/>
            <person name="Arikawa K."/>
            <person name="Arita K."/>
            <person name="Bito T."/>
            <person name="Chiden Y."/>
            <person name="Fujitsuka N."/>
            <person name="Fukunaka R."/>
            <person name="Hamada M."/>
            <person name="Harada C."/>
            <person name="Hayashi A."/>
            <person name="Hijishita S."/>
            <person name="Honda M."/>
            <person name="Hosokawa S."/>
            <person name="Ichikawa Y."/>
            <person name="Idonuma A."/>
            <person name="Iijima M."/>
            <person name="Ikeda M."/>
            <person name="Ikeno M."/>
            <person name="Ito K."/>
            <person name="Ito S."/>
            <person name="Ito T."/>
            <person name="Ito Y."/>
            <person name="Ito Y."/>
            <person name="Iwabuchi A."/>
            <person name="Kamiya K."/>
            <person name="Karasawa W."/>
            <person name="Kurita K."/>
            <person name="Katagiri S."/>
            <person name="Kikuta A."/>
            <person name="Kobayashi H."/>
            <person name="Kobayashi N."/>
            <person name="Machita K."/>
            <person name="Maehara T."/>
            <person name="Masukawa M."/>
            <person name="Mizubayashi T."/>
            <person name="Mukai Y."/>
            <person name="Nagasaki H."/>
            <person name="Nagata Y."/>
            <person name="Naito S."/>
            <person name="Nakashima M."/>
            <person name="Nakama Y."/>
            <person name="Nakamichi Y."/>
            <person name="Nakamura M."/>
            <person name="Meguro A."/>
            <person name="Negishi M."/>
            <person name="Ohta I."/>
            <person name="Ohta T."/>
            <person name="Okamoto M."/>
            <person name="Ono N."/>
            <person name="Saji S."/>
            <person name="Sakaguchi M."/>
            <person name="Sakai K."/>
            <person name="Shibata M."/>
            <person name="Shimokawa T."/>
            <person name="Song J."/>
            <person name="Takazaki Y."/>
            <person name="Terasawa K."/>
            <person name="Tsugane M."/>
            <person name="Tsuji K."/>
            <person name="Ueda S."/>
            <person name="Waki K."/>
            <person name="Yamagata H."/>
            <person name="Yamamoto M."/>
            <person name="Yamamoto S."/>
            <person name="Yamane H."/>
            <person name="Yoshiki S."/>
            <person name="Yoshihara R."/>
            <person name="Yukawa K."/>
            <person name="Zhong H."/>
            <person name="Yano M."/>
            <person name="Yuan Q."/>
            <person name="Ouyang S."/>
            <person name="Liu J."/>
            <person name="Jones K.M."/>
            <person name="Gansberger K."/>
            <person name="Moffat K."/>
            <person name="Hill J."/>
            <person name="Bera J."/>
            <person name="Fadrosh D."/>
            <person name="Jin S."/>
            <person name="Johri S."/>
            <person name="Kim M."/>
            <person name="Overton L."/>
            <person name="Reardon M."/>
            <person name="Tsitrin T."/>
            <person name="Vuong H."/>
            <person name="Weaver B."/>
            <person name="Ciecko A."/>
            <person name="Tallon L."/>
            <person name="Jackson J."/>
            <person name="Pai G."/>
            <person name="Aken S.V."/>
            <person name="Utterback T."/>
            <person name="Reidmuller S."/>
            <person name="Feldblyum T."/>
            <person name="Hsiao J."/>
            <person name="Zismann V."/>
            <person name="Iobst S."/>
            <person name="de Vazeille A.R."/>
            <person name="Buell C.R."/>
            <person name="Ying K."/>
            <person name="Li Y."/>
            <person name="Lu T."/>
            <person name="Huang Y."/>
            <person name="Zhao Q."/>
            <person name="Feng Q."/>
            <person name="Zhang L."/>
            <person name="Zhu J."/>
            <person name="Weng Q."/>
            <person name="Mu J."/>
            <person name="Lu Y."/>
            <person name="Fan D."/>
            <person name="Liu Y."/>
            <person name="Guan J."/>
            <person name="Zhang Y."/>
            <person name="Yu S."/>
            <person name="Liu X."/>
            <person name="Zhang Y."/>
            <person name="Hong G."/>
            <person name="Han B."/>
            <person name="Choisne N."/>
            <person name="Demange N."/>
            <person name="Orjeda G."/>
            <person name="Samain S."/>
            <person name="Cattolico L."/>
            <person name="Pelletier E."/>
            <person name="Couloux A."/>
            <person name="Segurens B."/>
            <person name="Wincker P."/>
            <person name="D'Hont A."/>
            <person name="Scarpelli C."/>
            <person name="Weissenbach J."/>
            <person name="Salanoubat M."/>
            <person name="Quetier F."/>
            <person name="Yu Y."/>
            <person name="Kim H.R."/>
            <person name="Rambo T."/>
            <person name="Currie J."/>
            <person name="Collura K."/>
            <person name="Luo M."/>
            <person name="Yang T."/>
            <person name="Ammiraju J.S.S."/>
            <person name="Engler F."/>
            <person name="Soderlund C."/>
            <person name="Wing R.A."/>
            <person name="Palmer L.E."/>
            <person name="de la Bastide M."/>
            <person name="Spiegel L."/>
            <person name="Nascimento L."/>
            <person name="Zutavern T."/>
            <person name="O'Shaughnessy A."/>
            <person name="Dike S."/>
            <person name="Dedhia N."/>
            <person name="Preston R."/>
            <person name="Balija V."/>
            <person name="McCombie W.R."/>
            <person name="Chow T."/>
            <person name="Chen H."/>
            <person name="Chung M."/>
            <person name="Chen C."/>
            <person name="Shaw J."/>
            <person name="Wu H."/>
            <person name="Hsiao K."/>
            <person name="Chao Y."/>
            <person name="Chu M."/>
            <person name="Cheng C."/>
            <person name="Hour A."/>
            <person name="Lee P."/>
            <person name="Lin S."/>
            <person name="Lin Y."/>
            <person name="Liou J."/>
            <person name="Liu S."/>
            <person name="Hsing Y."/>
            <person name="Raghuvanshi S."/>
            <person name="Mohanty A."/>
            <person name="Bharti A.K."/>
            <person name="Gaur A."/>
            <person name="Gupta V."/>
            <person name="Kumar D."/>
            <person name="Ravi V."/>
            <person name="Vij S."/>
            <person name="Kapur A."/>
            <person name="Khurana P."/>
            <person name="Khurana P."/>
            <person name="Khurana J.P."/>
            <person name="Tyagi A.K."/>
            <person name="Gaikwad K."/>
            <person name="Singh A."/>
            <person name="Dalal V."/>
            <person name="Srivastava S."/>
            <person name="Dixit A."/>
            <person name="Pal A.K."/>
            <person name="Ghazi I.A."/>
            <person name="Yadav M."/>
            <person name="Pandit A."/>
            <person name="Bhargava A."/>
            <person name="Sureshbabu K."/>
            <person name="Batra K."/>
            <person name="Sharma T.R."/>
            <person name="Mohapatra T."/>
            <person name="Singh N.K."/>
            <person name="Messing J."/>
            <person name="Nelson A.B."/>
            <person name="Fuks G."/>
            <person name="Kavchok S."/>
            <person name="Keizer G."/>
            <person name="Linton E."/>
            <person name="Llaca V."/>
            <person name="Song R."/>
            <person name="Tanyolac B."/>
            <person name="Young S."/>
            <person name="Ho-Il K."/>
            <person name="Hahn J.H."/>
            <person name="Sangsakoo G."/>
            <person name="Vanavichit A."/>
            <person name="de Mattos Luiz.A.T."/>
            <person name="Zimmer P.D."/>
            <person name="Malone G."/>
            <person name="Dellagostin O."/>
            <person name="de Oliveira A.C."/>
            <person name="Bevan M."/>
            <person name="Bancroft I."/>
            <person name="Minx P."/>
            <person name="Cordum H."/>
            <person name="Wilson R."/>
            <person name="Cheng Z."/>
            <person name="Jin W."/>
            <person name="Jiang J."/>
            <person name="Leong S.A."/>
            <person name="Iwama H."/>
            <person name="Gojobori T."/>
            <person name="Itoh T."/>
            <person name="Niimura Y."/>
            <person name="Fujii Y."/>
            <person name="Habara T."/>
            <person name="Sakai H."/>
            <person name="Sato Y."/>
            <person name="Wilson G."/>
            <person name="Kumar K."/>
            <person name="McCouch S."/>
            <person name="Juretic N."/>
            <person name="Hoen D."/>
            <person name="Wright S."/>
            <person name="Bruskiewich R."/>
            <person name="Bureau T."/>
            <person name="Miyao A."/>
            <person name="Hirochika H."/>
            <person name="Nishikawa T."/>
            <person name="Kadowaki K."/>
            <person name="Sugiura M."/>
            <person name="Burr B."/>
            <person name="Sasaki T."/>
        </authorList>
    </citation>
    <scope>NUCLEOTIDE SEQUENCE [LARGE SCALE GENOMIC DNA]</scope>
    <source>
        <strain evidence="6">cv. Nipponbare</strain>
    </source>
</reference>
<reference evidence="4" key="5">
    <citation type="journal article" date="2006" name="Nucleic Acids Res.">
        <title>The Rice Annotation Project Database (RAP-DB): hub for Oryza sativa ssp. japonica genome information.</title>
        <authorList>
            <person name="Ohyanagi H."/>
            <person name="Tanaka T."/>
            <person name="Sakai H."/>
            <person name="Shigemoto Y."/>
            <person name="Yamaguchi K."/>
            <person name="Habara T."/>
            <person name="Fujii Y."/>
            <person name="Antonio B.A."/>
            <person name="Nagamura Y."/>
            <person name="Imanishi T."/>
            <person name="Ikeo K."/>
            <person name="Itoh T."/>
            <person name="Gojobori T."/>
            <person name="Sasaki T."/>
        </authorList>
    </citation>
    <scope>NUCLEOTIDE SEQUENCE</scope>
</reference>
<dbReference type="EMBL" id="CM000143">
    <property type="protein sequence ID" value="EEE65525.1"/>
    <property type="molecule type" value="Genomic_DNA"/>
</dbReference>
<evidence type="ECO:0000313" key="5">
    <source>
        <dbReference type="EMBL" id="EEE65525.1"/>
    </source>
</evidence>
<gene>
    <name evidence="3" type="primary">P0456E06.32-1</name>
    <name evidence="4" type="ordered locus">Os06g0280900</name>
    <name evidence="5" type="ORF">OsJ_20974</name>
    <name evidence="2" type="ORF">OSJNBa0063H02.6-1</name>
</gene>